<evidence type="ECO:0000313" key="5">
    <source>
        <dbReference type="EnsemblPlants" id="KEH42094"/>
    </source>
</evidence>
<accession>A0A072VJ77</accession>
<feature type="chain" id="PRO_5014500671" evidence="1">
    <location>
        <begin position="27"/>
        <end position="61"/>
    </location>
</feature>
<dbReference type="InterPro" id="IPR009810">
    <property type="entry name" value="Nodulin_late_dom"/>
</dbReference>
<keyword evidence="1" id="KW-0732">Signal</keyword>
<dbReference type="Proteomes" id="UP000002051">
    <property type="component" value="Unassembled WGS sequence"/>
</dbReference>
<evidence type="ECO:0000259" key="2">
    <source>
        <dbReference type="Pfam" id="PF07127"/>
    </source>
</evidence>
<dbReference type="HOGENOM" id="CLU_181053_1_2_1"/>
<organism evidence="3 6">
    <name type="scientific">Medicago truncatula</name>
    <name type="common">Barrel medic</name>
    <name type="synonym">Medicago tribuloides</name>
    <dbReference type="NCBI Taxonomy" id="3880"/>
    <lineage>
        <taxon>Eukaryota</taxon>
        <taxon>Viridiplantae</taxon>
        <taxon>Streptophyta</taxon>
        <taxon>Embryophyta</taxon>
        <taxon>Tracheophyta</taxon>
        <taxon>Spermatophyta</taxon>
        <taxon>Magnoliopsida</taxon>
        <taxon>eudicotyledons</taxon>
        <taxon>Gunneridae</taxon>
        <taxon>Pentapetalae</taxon>
        <taxon>rosids</taxon>
        <taxon>fabids</taxon>
        <taxon>Fabales</taxon>
        <taxon>Fabaceae</taxon>
        <taxon>Papilionoideae</taxon>
        <taxon>50 kb inversion clade</taxon>
        <taxon>NPAAA clade</taxon>
        <taxon>Hologalegina</taxon>
        <taxon>IRL clade</taxon>
        <taxon>Trifolieae</taxon>
        <taxon>Medicago</taxon>
    </lineage>
</organism>
<feature type="signal peptide" evidence="1">
    <location>
        <begin position="1"/>
        <end position="26"/>
    </location>
</feature>
<feature type="domain" description="Late nodulin" evidence="2">
    <location>
        <begin position="1"/>
        <end position="51"/>
    </location>
</feature>
<evidence type="ECO:0000313" key="3">
    <source>
        <dbReference type="EMBL" id="KEH42094.1"/>
    </source>
</evidence>
<dbReference type="Pfam" id="PF07127">
    <property type="entry name" value="Nodulin_late"/>
    <property type="match status" value="1"/>
</dbReference>
<reference evidence="4" key="5">
    <citation type="journal article" date="2018" name="Nat. Plants">
        <title>Whole-genome landscape of Medicago truncatula symbiotic genes.</title>
        <authorList>
            <person name="Pecrix Y."/>
            <person name="Gamas P."/>
            <person name="Carrere S."/>
        </authorList>
    </citation>
    <scope>NUCLEOTIDE SEQUENCE</scope>
    <source>
        <tissue evidence="4">Leaves</tissue>
    </source>
</reference>
<keyword evidence="6" id="KW-1185">Reference proteome</keyword>
<dbReference type="EnsemblPlants" id="KEH42094">
    <property type="protein sequence ID" value="KEH42094"/>
    <property type="gene ID" value="MTR_1g061110"/>
</dbReference>
<reference evidence="3 6" key="2">
    <citation type="journal article" date="2014" name="BMC Genomics">
        <title>An improved genome release (version Mt4.0) for the model legume Medicago truncatula.</title>
        <authorList>
            <person name="Tang H."/>
            <person name="Krishnakumar V."/>
            <person name="Bidwell S."/>
            <person name="Rosen B."/>
            <person name="Chan A."/>
            <person name="Zhou S."/>
            <person name="Gentzbittel L."/>
            <person name="Childs K.L."/>
            <person name="Yandell M."/>
            <person name="Gundlach H."/>
            <person name="Mayer K.F."/>
            <person name="Schwartz D.C."/>
            <person name="Town C.D."/>
        </authorList>
    </citation>
    <scope>GENOME REANNOTATION</scope>
    <source>
        <strain evidence="3">A17</strain>
        <strain evidence="5 6">cv. Jemalong A17</strain>
    </source>
</reference>
<protein>
    <submittedName>
        <fullName evidence="3">Nodule Cysteine-Rich (NCR) secreted peptide</fullName>
    </submittedName>
    <submittedName>
        <fullName evidence="4">Putative Late nodulin</fullName>
    </submittedName>
</protein>
<sequence length="61" mass="7150">MDKTIKFVYAMILFISMFLAARNVDAYLKCKTVHDCPKSQVVYRCVGNYCRAVKIRRWNLG</sequence>
<dbReference type="GO" id="GO:0046872">
    <property type="term" value="F:metal ion binding"/>
    <property type="evidence" value="ECO:0007669"/>
    <property type="project" value="InterPro"/>
</dbReference>
<reference evidence="3 6" key="1">
    <citation type="journal article" date="2011" name="Nature">
        <title>The Medicago genome provides insight into the evolution of rhizobial symbioses.</title>
        <authorList>
            <person name="Young N.D."/>
            <person name="Debelle F."/>
            <person name="Oldroyd G.E."/>
            <person name="Geurts R."/>
            <person name="Cannon S.B."/>
            <person name="Udvardi M.K."/>
            <person name="Benedito V.A."/>
            <person name="Mayer K.F."/>
            <person name="Gouzy J."/>
            <person name="Schoof H."/>
            <person name="Van de Peer Y."/>
            <person name="Proost S."/>
            <person name="Cook D.R."/>
            <person name="Meyers B.C."/>
            <person name="Spannagl M."/>
            <person name="Cheung F."/>
            <person name="De Mita S."/>
            <person name="Krishnakumar V."/>
            <person name="Gundlach H."/>
            <person name="Zhou S."/>
            <person name="Mudge J."/>
            <person name="Bharti A.K."/>
            <person name="Murray J.D."/>
            <person name="Naoumkina M.A."/>
            <person name="Rosen B."/>
            <person name="Silverstein K.A."/>
            <person name="Tang H."/>
            <person name="Rombauts S."/>
            <person name="Zhao P.X."/>
            <person name="Zhou P."/>
            <person name="Barbe V."/>
            <person name="Bardou P."/>
            <person name="Bechner M."/>
            <person name="Bellec A."/>
            <person name="Berger A."/>
            <person name="Berges H."/>
            <person name="Bidwell S."/>
            <person name="Bisseling T."/>
            <person name="Choisne N."/>
            <person name="Couloux A."/>
            <person name="Denny R."/>
            <person name="Deshpande S."/>
            <person name="Dai X."/>
            <person name="Doyle J.J."/>
            <person name="Dudez A.M."/>
            <person name="Farmer A.D."/>
            <person name="Fouteau S."/>
            <person name="Franken C."/>
            <person name="Gibelin C."/>
            <person name="Gish J."/>
            <person name="Goldstein S."/>
            <person name="Gonzalez A.J."/>
            <person name="Green P.J."/>
            <person name="Hallab A."/>
            <person name="Hartog M."/>
            <person name="Hua A."/>
            <person name="Humphray S.J."/>
            <person name="Jeong D.H."/>
            <person name="Jing Y."/>
            <person name="Jocker A."/>
            <person name="Kenton S.M."/>
            <person name="Kim D.J."/>
            <person name="Klee K."/>
            <person name="Lai H."/>
            <person name="Lang C."/>
            <person name="Lin S."/>
            <person name="Macmil S.L."/>
            <person name="Magdelenat G."/>
            <person name="Matthews L."/>
            <person name="McCorrison J."/>
            <person name="Monaghan E.L."/>
            <person name="Mun J.H."/>
            <person name="Najar F.Z."/>
            <person name="Nicholson C."/>
            <person name="Noirot C."/>
            <person name="O'Bleness M."/>
            <person name="Paule C.R."/>
            <person name="Poulain J."/>
            <person name="Prion F."/>
            <person name="Qin B."/>
            <person name="Qu C."/>
            <person name="Retzel E.F."/>
            <person name="Riddle C."/>
            <person name="Sallet E."/>
            <person name="Samain S."/>
            <person name="Samson N."/>
            <person name="Sanders I."/>
            <person name="Saurat O."/>
            <person name="Scarpelli C."/>
            <person name="Schiex T."/>
            <person name="Segurens B."/>
            <person name="Severin A.J."/>
            <person name="Sherrier D.J."/>
            <person name="Shi R."/>
            <person name="Sims S."/>
            <person name="Singer S.R."/>
            <person name="Sinharoy S."/>
            <person name="Sterck L."/>
            <person name="Viollet A."/>
            <person name="Wang B.B."/>
            <person name="Wang K."/>
            <person name="Wang M."/>
            <person name="Wang X."/>
            <person name="Warfsmann J."/>
            <person name="Weissenbach J."/>
            <person name="White D.D."/>
            <person name="White J.D."/>
            <person name="Wiley G.B."/>
            <person name="Wincker P."/>
            <person name="Xing Y."/>
            <person name="Yang L."/>
            <person name="Yao Z."/>
            <person name="Ying F."/>
            <person name="Zhai J."/>
            <person name="Zhou L."/>
            <person name="Zuber A."/>
            <person name="Denarie J."/>
            <person name="Dixon R.A."/>
            <person name="May G.D."/>
            <person name="Schwartz D.C."/>
            <person name="Rogers J."/>
            <person name="Quetier F."/>
            <person name="Town C.D."/>
            <person name="Roe B.A."/>
        </authorList>
    </citation>
    <scope>NUCLEOTIDE SEQUENCE [LARGE SCALE GENOMIC DNA]</scope>
    <source>
        <strain evidence="3">A17</strain>
        <strain evidence="5 6">cv. Jemalong A17</strain>
    </source>
</reference>
<evidence type="ECO:0000313" key="6">
    <source>
        <dbReference type="Proteomes" id="UP000002051"/>
    </source>
</evidence>
<reference evidence="5" key="3">
    <citation type="submission" date="2015-04" db="UniProtKB">
        <authorList>
            <consortium name="EnsemblPlants"/>
        </authorList>
    </citation>
    <scope>IDENTIFICATION</scope>
    <source>
        <strain evidence="5">cv. Jemalong A17</strain>
    </source>
</reference>
<proteinExistence type="predicted"/>
<dbReference type="EMBL" id="PSQE01000001">
    <property type="protein sequence ID" value="RHN79615.1"/>
    <property type="molecule type" value="Genomic_DNA"/>
</dbReference>
<dbReference type="Proteomes" id="UP000265566">
    <property type="component" value="Chromosome 1"/>
</dbReference>
<dbReference type="EMBL" id="CM001217">
    <property type="protein sequence ID" value="KEH42094.1"/>
    <property type="molecule type" value="Genomic_DNA"/>
</dbReference>
<name>A0A072VJ77_MEDTR</name>
<evidence type="ECO:0000313" key="4">
    <source>
        <dbReference type="EMBL" id="RHN79615.1"/>
    </source>
</evidence>
<reference evidence="7" key="4">
    <citation type="journal article" date="2018" name="Nat. Plants">
        <title>Whole-genome landscape of Medicago truncatula symbiotic genes.</title>
        <authorList>
            <person name="Pecrix Y."/>
            <person name="Staton S.E."/>
            <person name="Sallet E."/>
            <person name="Lelandais-Briere C."/>
            <person name="Moreau S."/>
            <person name="Carrere S."/>
            <person name="Blein T."/>
            <person name="Jardinaud M.F."/>
            <person name="Latrasse D."/>
            <person name="Zouine M."/>
            <person name="Zahm M."/>
            <person name="Kreplak J."/>
            <person name="Mayjonade B."/>
            <person name="Satge C."/>
            <person name="Perez M."/>
            <person name="Cauet S."/>
            <person name="Marande W."/>
            <person name="Chantry-Darmon C."/>
            <person name="Lopez-Roques C."/>
            <person name="Bouchez O."/>
            <person name="Berard A."/>
            <person name="Debelle F."/>
            <person name="Munos S."/>
            <person name="Bendahmane A."/>
            <person name="Berges H."/>
            <person name="Niebel A."/>
            <person name="Buitink J."/>
            <person name="Frugier F."/>
            <person name="Benhamed M."/>
            <person name="Crespi M."/>
            <person name="Gouzy J."/>
            <person name="Gamas P."/>
        </authorList>
    </citation>
    <scope>NUCLEOTIDE SEQUENCE [LARGE SCALE GENOMIC DNA]</scope>
    <source>
        <strain evidence="7">cv. Jemalong A17</strain>
    </source>
</reference>
<gene>
    <name evidence="3" type="ordered locus">MTR_1g061110</name>
    <name evidence="4" type="ORF">MtrunA17_Chr1g0179261</name>
</gene>
<dbReference type="AlphaFoldDB" id="A0A072VJ77"/>
<evidence type="ECO:0000256" key="1">
    <source>
        <dbReference type="SAM" id="SignalP"/>
    </source>
</evidence>
<evidence type="ECO:0000313" key="7">
    <source>
        <dbReference type="Proteomes" id="UP000265566"/>
    </source>
</evidence>
<dbReference type="Gramene" id="rna3431">
    <property type="protein sequence ID" value="RHN79615.1"/>
    <property type="gene ID" value="gene3431"/>
</dbReference>